<dbReference type="Proteomes" id="UP000799776">
    <property type="component" value="Unassembled WGS sequence"/>
</dbReference>
<dbReference type="OrthoDB" id="7464126at2759"/>
<name>A0A9P4LUR9_9PEZI</name>
<feature type="region of interest" description="Disordered" evidence="1">
    <location>
        <begin position="286"/>
        <end position="312"/>
    </location>
</feature>
<feature type="compositionally biased region" description="Low complexity" evidence="1">
    <location>
        <begin position="286"/>
        <end position="306"/>
    </location>
</feature>
<feature type="region of interest" description="Disordered" evidence="1">
    <location>
        <begin position="240"/>
        <end position="270"/>
    </location>
</feature>
<reference evidence="2" key="1">
    <citation type="journal article" date="2020" name="Stud. Mycol.">
        <title>101 Dothideomycetes genomes: a test case for predicting lifestyles and emergence of pathogens.</title>
        <authorList>
            <person name="Haridas S."/>
            <person name="Albert R."/>
            <person name="Binder M."/>
            <person name="Bloem J."/>
            <person name="Labutti K."/>
            <person name="Salamov A."/>
            <person name="Andreopoulos B."/>
            <person name="Baker S."/>
            <person name="Barry K."/>
            <person name="Bills G."/>
            <person name="Bluhm B."/>
            <person name="Cannon C."/>
            <person name="Castanera R."/>
            <person name="Culley D."/>
            <person name="Daum C."/>
            <person name="Ezra D."/>
            <person name="Gonzalez J."/>
            <person name="Henrissat B."/>
            <person name="Kuo A."/>
            <person name="Liang C."/>
            <person name="Lipzen A."/>
            <person name="Lutzoni F."/>
            <person name="Magnuson J."/>
            <person name="Mondo S."/>
            <person name="Nolan M."/>
            <person name="Ohm R."/>
            <person name="Pangilinan J."/>
            <person name="Park H.-J."/>
            <person name="Ramirez L."/>
            <person name="Alfaro M."/>
            <person name="Sun H."/>
            <person name="Tritt A."/>
            <person name="Yoshinaga Y."/>
            <person name="Zwiers L.-H."/>
            <person name="Turgeon B."/>
            <person name="Goodwin S."/>
            <person name="Spatafora J."/>
            <person name="Crous P."/>
            <person name="Grigoriev I."/>
        </authorList>
    </citation>
    <scope>NUCLEOTIDE SEQUENCE</scope>
    <source>
        <strain evidence="2">CBS 121410</strain>
    </source>
</reference>
<dbReference type="EMBL" id="ML978795">
    <property type="protein sequence ID" value="KAF2083371.1"/>
    <property type="molecule type" value="Genomic_DNA"/>
</dbReference>
<evidence type="ECO:0000313" key="2">
    <source>
        <dbReference type="EMBL" id="KAF2083371.1"/>
    </source>
</evidence>
<feature type="compositionally biased region" description="Polar residues" evidence="1">
    <location>
        <begin position="240"/>
        <end position="261"/>
    </location>
</feature>
<evidence type="ECO:0000256" key="1">
    <source>
        <dbReference type="SAM" id="MobiDB-lite"/>
    </source>
</evidence>
<gene>
    <name evidence="2" type="ORF">K490DRAFT_69874</name>
</gene>
<proteinExistence type="predicted"/>
<comment type="caution">
    <text evidence="2">The sequence shown here is derived from an EMBL/GenBank/DDBJ whole genome shotgun (WGS) entry which is preliminary data.</text>
</comment>
<keyword evidence="3" id="KW-1185">Reference proteome</keyword>
<organism evidence="2 3">
    <name type="scientific">Saccharata proteae CBS 121410</name>
    <dbReference type="NCBI Taxonomy" id="1314787"/>
    <lineage>
        <taxon>Eukaryota</taxon>
        <taxon>Fungi</taxon>
        <taxon>Dikarya</taxon>
        <taxon>Ascomycota</taxon>
        <taxon>Pezizomycotina</taxon>
        <taxon>Dothideomycetes</taxon>
        <taxon>Dothideomycetes incertae sedis</taxon>
        <taxon>Botryosphaeriales</taxon>
        <taxon>Saccharataceae</taxon>
        <taxon>Saccharata</taxon>
    </lineage>
</organism>
<protein>
    <submittedName>
        <fullName evidence="2">Uncharacterized protein</fullName>
    </submittedName>
</protein>
<accession>A0A9P4LUR9</accession>
<dbReference type="AlphaFoldDB" id="A0A9P4LUR9"/>
<sequence length="738" mass="82462">MESSTQMTRDTSEMVDFAVKIYRQCRDSPGQHYKTMAPEARQLANTLLDLNDISPRLSPTDQEALAILVQECSSVLLDLSTALKEYRNLSLQSRRTWERMDWGHNPSLSLQARLTTILTHVASFYASVTGSPRWRVDEALALLLEDYRAGHRETNSVFSCVNYEGEEDAAWPAIVAELRDLGVSDGDVEEDREYITEWFVRATNEGLLQEDEAEVQKDGDCNGAEEVVKPSLLQSICSTTATPEDVSTSTSDEYKTHTGTGNRFLMPPSSRCPTLASNSWLTTSSSNTSLSSYSTQPPPSQQQQHQQDCHQAPIKDSLQSHNPYQEFVHHWNARAWSLAEPPLKHLLQAASTGESLSPSSATGVATPKPLSTSRLFTHLLGVLASFQGHFFRAKKLFAAVHDAKQLQSYGFGYKMDDGDIAAARWLGDTCLLLNEPLNAGLAWAAALDASLARYGRGEQAMRVLDDLRVLEAKLRGLTALKSECSHYTNGNGGGRGSRLDLFRTMAVNVKARLVTSALRHIKHVSIPYSRERRPEQNLVLTEDQLVYAASLPAYWPLKWDPFFRTVDTLALNTGLDTRSSSVWRTKRGFREGEGIEISTIKAVALKNEKKLDYATEMGPSWLLEALRRGLERHGLEFRERGSDFLVRVGQARNRIAYYEGVAIKVRRLPMRRIYGIRIDESSHLTRCFEPAFRVLNDDDGSDGESDAHRKGKVCDEIRNLAKDFLADAEKDAEAAAVR</sequence>
<evidence type="ECO:0000313" key="3">
    <source>
        <dbReference type="Proteomes" id="UP000799776"/>
    </source>
</evidence>